<name>A0ABY4DV72_9NEIS</name>
<dbReference type="Pfam" id="PF00301">
    <property type="entry name" value="Rubredoxin"/>
    <property type="match status" value="1"/>
</dbReference>
<accession>A0ABY4DV72</accession>
<dbReference type="RefSeq" id="WP_244787126.1">
    <property type="nucleotide sequence ID" value="NZ_CP091508.1"/>
</dbReference>
<dbReference type="Proteomes" id="UP000829817">
    <property type="component" value="Chromosome"/>
</dbReference>
<dbReference type="EMBL" id="CP091508">
    <property type="protein sequence ID" value="UOO82938.1"/>
    <property type="molecule type" value="Genomic_DNA"/>
</dbReference>
<keyword evidence="2 6" id="KW-0813">Transport</keyword>
<feature type="domain" description="Rubredoxin-like" evidence="7">
    <location>
        <begin position="1"/>
        <end position="52"/>
    </location>
</feature>
<dbReference type="PRINTS" id="PR00163">
    <property type="entry name" value="RUBREDOXIN"/>
</dbReference>
<comment type="similarity">
    <text evidence="1 6">Belongs to the rubredoxin family.</text>
</comment>
<evidence type="ECO:0000259" key="7">
    <source>
        <dbReference type="PROSITE" id="PS50903"/>
    </source>
</evidence>
<dbReference type="PIRSF" id="PIRSF000071">
    <property type="entry name" value="Rubredoxin"/>
    <property type="match status" value="1"/>
</dbReference>
<evidence type="ECO:0000256" key="6">
    <source>
        <dbReference type="PIRNR" id="PIRNR000071"/>
    </source>
</evidence>
<evidence type="ECO:0000256" key="1">
    <source>
        <dbReference type="ARBA" id="ARBA00005337"/>
    </source>
</evidence>
<keyword evidence="5 6" id="KW-0408">Iron</keyword>
<evidence type="ECO:0000256" key="2">
    <source>
        <dbReference type="ARBA" id="ARBA00022448"/>
    </source>
</evidence>
<dbReference type="CDD" id="cd00730">
    <property type="entry name" value="rubredoxin"/>
    <property type="match status" value="1"/>
</dbReference>
<keyword evidence="9" id="KW-1185">Reference proteome</keyword>
<dbReference type="InterPro" id="IPR024935">
    <property type="entry name" value="Rubredoxin_dom"/>
</dbReference>
<dbReference type="PANTHER" id="PTHR47627:SF1">
    <property type="entry name" value="RUBREDOXIN-1-RELATED"/>
    <property type="match status" value="1"/>
</dbReference>
<dbReference type="PROSITE" id="PS50903">
    <property type="entry name" value="RUBREDOXIN_LIKE"/>
    <property type="match status" value="1"/>
</dbReference>
<evidence type="ECO:0000256" key="5">
    <source>
        <dbReference type="ARBA" id="ARBA00023004"/>
    </source>
</evidence>
<proteinExistence type="inferred from homology"/>
<dbReference type="InterPro" id="IPR024934">
    <property type="entry name" value="Rubredoxin-like_dom"/>
</dbReference>
<dbReference type="SUPFAM" id="SSF57802">
    <property type="entry name" value="Rubredoxin-like"/>
    <property type="match status" value="1"/>
</dbReference>
<dbReference type="Gene3D" id="2.20.28.10">
    <property type="match status" value="1"/>
</dbReference>
<dbReference type="PANTHER" id="PTHR47627">
    <property type="entry name" value="RUBREDOXIN"/>
    <property type="match status" value="1"/>
</dbReference>
<evidence type="ECO:0000256" key="4">
    <source>
        <dbReference type="ARBA" id="ARBA00022982"/>
    </source>
</evidence>
<evidence type="ECO:0000313" key="9">
    <source>
        <dbReference type="Proteomes" id="UP000829817"/>
    </source>
</evidence>
<comment type="cofactor">
    <cofactor evidence="6">
        <name>Fe(3+)</name>
        <dbReference type="ChEBI" id="CHEBI:29034"/>
    </cofactor>
    <text evidence="6">Binds 1 Fe(3+) ion per subunit.</text>
</comment>
<protein>
    <recommendedName>
        <fullName evidence="6">Rubredoxin</fullName>
    </recommendedName>
</protein>
<organism evidence="8 9">
    <name type="scientific">Uruburuella testudinis</name>
    <dbReference type="NCBI Taxonomy" id="1282863"/>
    <lineage>
        <taxon>Bacteria</taxon>
        <taxon>Pseudomonadati</taxon>
        <taxon>Pseudomonadota</taxon>
        <taxon>Betaproteobacteria</taxon>
        <taxon>Neisseriales</taxon>
        <taxon>Neisseriaceae</taxon>
        <taxon>Uruburuella</taxon>
    </lineage>
</organism>
<keyword evidence="3 6" id="KW-0479">Metal-binding</keyword>
<sequence length="56" mass="6430">MAQYMCGPCGWIYDEELGDPEHGLAPGTKFEDIPDDWRCPECNVGKDEFYLLDFVI</sequence>
<dbReference type="InterPro" id="IPR024922">
    <property type="entry name" value="Rubredoxin"/>
</dbReference>
<evidence type="ECO:0000256" key="3">
    <source>
        <dbReference type="ARBA" id="ARBA00022723"/>
    </source>
</evidence>
<evidence type="ECO:0000313" key="8">
    <source>
        <dbReference type="EMBL" id="UOO82938.1"/>
    </source>
</evidence>
<gene>
    <name evidence="8" type="ORF">LVJ83_05610</name>
</gene>
<keyword evidence="4 6" id="KW-0249">Electron transport</keyword>
<dbReference type="InterPro" id="IPR050526">
    <property type="entry name" value="Rubredoxin_ET"/>
</dbReference>
<reference evidence="8 9" key="1">
    <citation type="journal article" date="2022" name="Res Sq">
        <title>Evolution of multicellular longitudinally dividing oral cavity symbionts (Neisseriaceae).</title>
        <authorList>
            <person name="Nyongesa S."/>
            <person name="Weber P."/>
            <person name="Bernet E."/>
            <person name="Pullido F."/>
            <person name="Nieckarz M."/>
            <person name="Delaby M."/>
            <person name="Nieves C."/>
            <person name="Viehboeck T."/>
            <person name="Krause N."/>
            <person name="Rivera-Millot A."/>
            <person name="Nakamura A."/>
            <person name="Vischer N."/>
            <person name="VanNieuwenhze M."/>
            <person name="Brun Y."/>
            <person name="Cava F."/>
            <person name="Bulgheresi S."/>
            <person name="Veyrier F."/>
        </authorList>
    </citation>
    <scope>NUCLEOTIDE SEQUENCE [LARGE SCALE GENOMIC DNA]</scope>
    <source>
        <strain evidence="8 9">CCUG 63373m</strain>
    </source>
</reference>